<feature type="transmembrane region" description="Helical" evidence="9">
    <location>
        <begin position="157"/>
        <end position="176"/>
    </location>
</feature>
<dbReference type="InterPro" id="IPR052180">
    <property type="entry name" value="NhaC_Na-H+_Antiporter"/>
</dbReference>
<organism evidence="11 12">
    <name type="scientific">Candidatus Bilophila faecipullorum</name>
    <dbReference type="NCBI Taxonomy" id="2838482"/>
    <lineage>
        <taxon>Bacteria</taxon>
        <taxon>Pseudomonadati</taxon>
        <taxon>Thermodesulfobacteriota</taxon>
        <taxon>Desulfovibrionia</taxon>
        <taxon>Desulfovibrionales</taxon>
        <taxon>Desulfovibrionaceae</taxon>
        <taxon>Bilophila</taxon>
    </lineage>
</organism>
<evidence type="ECO:0000256" key="3">
    <source>
        <dbReference type="ARBA" id="ARBA00022449"/>
    </source>
</evidence>
<evidence type="ECO:0000256" key="5">
    <source>
        <dbReference type="ARBA" id="ARBA00022692"/>
    </source>
</evidence>
<dbReference type="GO" id="GO:0015297">
    <property type="term" value="F:antiporter activity"/>
    <property type="evidence" value="ECO:0007669"/>
    <property type="project" value="UniProtKB-KW"/>
</dbReference>
<feature type="domain" description="Na+/H+ antiporter NhaC-like C-terminal" evidence="10">
    <location>
        <begin position="77"/>
        <end position="215"/>
    </location>
</feature>
<reference evidence="11" key="2">
    <citation type="submission" date="2021-04" db="EMBL/GenBank/DDBJ databases">
        <authorList>
            <person name="Gilroy R."/>
        </authorList>
    </citation>
    <scope>NUCLEOTIDE SEQUENCE</scope>
    <source>
        <strain evidence="11">ChiSxjej5B17-1746</strain>
    </source>
</reference>
<evidence type="ECO:0000259" key="10">
    <source>
        <dbReference type="Pfam" id="PF03553"/>
    </source>
</evidence>
<keyword evidence="4" id="KW-1003">Cell membrane</keyword>
<feature type="transmembrane region" description="Helical" evidence="9">
    <location>
        <begin position="74"/>
        <end position="99"/>
    </location>
</feature>
<evidence type="ECO:0000313" key="11">
    <source>
        <dbReference type="EMBL" id="HIW77983.1"/>
    </source>
</evidence>
<feature type="transmembrane region" description="Helical" evidence="9">
    <location>
        <begin position="235"/>
        <end position="259"/>
    </location>
</feature>
<dbReference type="InterPro" id="IPR018461">
    <property type="entry name" value="Na/H_Antiport_NhaC-like_C"/>
</dbReference>
<evidence type="ECO:0000256" key="6">
    <source>
        <dbReference type="ARBA" id="ARBA00022989"/>
    </source>
</evidence>
<feature type="transmembrane region" description="Helical" evidence="9">
    <location>
        <begin position="415"/>
        <end position="432"/>
    </location>
</feature>
<accession>A0A9D1U8D0</accession>
<dbReference type="PANTHER" id="PTHR33451">
    <property type="entry name" value="MALATE-2H(+)/NA(+)-LACTATE ANTIPORTER"/>
    <property type="match status" value="1"/>
</dbReference>
<evidence type="ECO:0000256" key="1">
    <source>
        <dbReference type="ARBA" id="ARBA00004651"/>
    </source>
</evidence>
<keyword evidence="6 9" id="KW-1133">Transmembrane helix</keyword>
<keyword evidence="5 9" id="KW-0812">Transmembrane</keyword>
<gene>
    <name evidence="11" type="ORF">H9874_02405</name>
</gene>
<dbReference type="Proteomes" id="UP000824264">
    <property type="component" value="Unassembled WGS sequence"/>
</dbReference>
<comment type="subcellular location">
    <subcellularLocation>
        <location evidence="1">Cell membrane</location>
        <topology evidence="1">Multi-pass membrane protein</topology>
    </subcellularLocation>
</comment>
<dbReference type="GO" id="GO:0005886">
    <property type="term" value="C:plasma membrane"/>
    <property type="evidence" value="ECO:0007669"/>
    <property type="project" value="UniProtKB-SubCell"/>
</dbReference>
<evidence type="ECO:0000256" key="4">
    <source>
        <dbReference type="ARBA" id="ARBA00022475"/>
    </source>
</evidence>
<feature type="transmembrane region" description="Helical" evidence="9">
    <location>
        <begin position="196"/>
        <end position="215"/>
    </location>
</feature>
<reference evidence="11" key="1">
    <citation type="journal article" date="2021" name="PeerJ">
        <title>Extensive microbial diversity within the chicken gut microbiome revealed by metagenomics and culture.</title>
        <authorList>
            <person name="Gilroy R."/>
            <person name="Ravi A."/>
            <person name="Getino M."/>
            <person name="Pursley I."/>
            <person name="Horton D.L."/>
            <person name="Alikhan N.F."/>
            <person name="Baker D."/>
            <person name="Gharbi K."/>
            <person name="Hall N."/>
            <person name="Watson M."/>
            <person name="Adriaenssens E.M."/>
            <person name="Foster-Nyarko E."/>
            <person name="Jarju S."/>
            <person name="Secka A."/>
            <person name="Antonio M."/>
            <person name="Oren A."/>
            <person name="Chaudhuri R.R."/>
            <person name="La Ragione R."/>
            <person name="Hildebrand F."/>
            <person name="Pallen M.J."/>
        </authorList>
    </citation>
    <scope>NUCLEOTIDE SEQUENCE</scope>
    <source>
        <strain evidence="11">ChiSxjej5B17-1746</strain>
    </source>
</reference>
<evidence type="ECO:0000256" key="2">
    <source>
        <dbReference type="ARBA" id="ARBA00022448"/>
    </source>
</evidence>
<feature type="transmembrane region" description="Helical" evidence="9">
    <location>
        <begin position="279"/>
        <end position="299"/>
    </location>
</feature>
<comment type="similarity">
    <text evidence="8">Belongs to the NhaC Na(+)/H(+) (TC 2.A.35) antiporter family.</text>
</comment>
<protein>
    <submittedName>
        <fullName evidence="11">Na+/H+ antiporter NhaC family protein</fullName>
    </submittedName>
</protein>
<name>A0A9D1U8D0_9BACT</name>
<dbReference type="PANTHER" id="PTHR33451:SF5">
    <property type="entry name" value="NA+_H+ ANTIPORTER"/>
    <property type="match status" value="1"/>
</dbReference>
<keyword evidence="3" id="KW-0050">Antiport</keyword>
<dbReference type="EMBL" id="DXGI01000090">
    <property type="protein sequence ID" value="HIW77983.1"/>
    <property type="molecule type" value="Genomic_DNA"/>
</dbReference>
<dbReference type="Pfam" id="PF03553">
    <property type="entry name" value="Na_H_antiporter"/>
    <property type="match status" value="1"/>
</dbReference>
<keyword evidence="7 9" id="KW-0472">Membrane</keyword>
<feature type="transmembrane region" description="Helical" evidence="9">
    <location>
        <begin position="36"/>
        <end position="54"/>
    </location>
</feature>
<sequence length="466" mass="48086">MSEQAQFKALLPMLVFLLLFIGTGIGLTLCGAEMPFYQLSATVAIIPAIVLALAQGKEGLNRKIAVFLSGAGEINIITMCMIFLLAGGFASVASAIGGVKATVNFGLSLLPPSMILPGLFLIGAFISTAMGTSMGTVAAIAPIAVGVGEQTDIPLTLLLGVVMGGAMFGDNLSMISDTTIAATRTQGCEMKDKFRMNLLIALPAALLTLAFLWYAGSSGQTVRHEDYALIRVAPYLAVLVLALAGVNVFVVLLAGIVFTGAVGMASVEGYTALRWCKDIYGGFAGMNEIMVLSMLVGGLGELMRHHGGIAWLLKRVNGLAARLSARSPVKAGECCISLLVLLANLCTANNTVAIILTGKVAHEITSANGVDRRRSASLLDIFSCVVQGLIPYGAQLLLAGSIARLSPLSIAGNNWYCMALAATAALAVLFGVPRLRAPLPLAGGAADAGPAELTGPAFSSGADRRA</sequence>
<proteinExistence type="inferred from homology"/>
<evidence type="ECO:0000256" key="9">
    <source>
        <dbReference type="SAM" id="Phobius"/>
    </source>
</evidence>
<comment type="caution">
    <text evidence="11">The sequence shown here is derived from an EMBL/GenBank/DDBJ whole genome shotgun (WGS) entry which is preliminary data.</text>
</comment>
<evidence type="ECO:0000256" key="7">
    <source>
        <dbReference type="ARBA" id="ARBA00023136"/>
    </source>
</evidence>
<keyword evidence="2" id="KW-0813">Transport</keyword>
<dbReference type="AlphaFoldDB" id="A0A9D1U8D0"/>
<evidence type="ECO:0000256" key="8">
    <source>
        <dbReference type="ARBA" id="ARBA00038435"/>
    </source>
</evidence>
<feature type="transmembrane region" description="Helical" evidence="9">
    <location>
        <begin position="381"/>
        <end position="403"/>
    </location>
</feature>
<evidence type="ECO:0000313" key="12">
    <source>
        <dbReference type="Proteomes" id="UP000824264"/>
    </source>
</evidence>